<reference evidence="20" key="1">
    <citation type="submission" date="2025-08" db="UniProtKB">
        <authorList>
            <consortium name="RefSeq"/>
        </authorList>
    </citation>
    <scope>IDENTIFICATION</scope>
    <source>
        <tissue evidence="20">Thorax and Abdomen</tissue>
    </source>
</reference>
<dbReference type="GO" id="GO:0004336">
    <property type="term" value="F:galactosylceramidase activity"/>
    <property type="evidence" value="ECO:0007669"/>
    <property type="project" value="UniProtKB-EC"/>
</dbReference>
<comment type="catalytic activity">
    <reaction evidence="10">
        <text>beta-D-glucosyl-(1&lt;-&gt;1)-N-octadecanoylsphing-4-enine + H2O = N-octadecanoylsphing-4-enine + D-glucose</text>
        <dbReference type="Rhea" id="RHEA:59284"/>
        <dbReference type="ChEBI" id="CHEBI:4167"/>
        <dbReference type="ChEBI" id="CHEBI:15377"/>
        <dbReference type="ChEBI" id="CHEBI:72961"/>
        <dbReference type="ChEBI" id="CHEBI:84719"/>
    </reaction>
    <physiologicalReaction direction="left-to-right" evidence="10">
        <dbReference type="Rhea" id="RHEA:59285"/>
    </physiologicalReaction>
</comment>
<comment type="catalytic activity">
    <reaction evidence="11">
        <text>beta-D-glucosyl-(1&lt;-&gt;1)-sphing-4-enine + H2O = sphing-4-enine + D-glucose</text>
        <dbReference type="Rhea" id="RHEA:59288"/>
        <dbReference type="ChEBI" id="CHEBI:4167"/>
        <dbReference type="ChEBI" id="CHEBI:15377"/>
        <dbReference type="ChEBI" id="CHEBI:57756"/>
        <dbReference type="ChEBI" id="CHEBI:83992"/>
    </reaction>
    <physiologicalReaction direction="left-to-right" evidence="11">
        <dbReference type="Rhea" id="RHEA:59289"/>
    </physiologicalReaction>
</comment>
<feature type="signal peptide" evidence="18">
    <location>
        <begin position="1"/>
        <end position="21"/>
    </location>
</feature>
<evidence type="ECO:0000256" key="5">
    <source>
        <dbReference type="ARBA" id="ARBA00023295"/>
    </source>
</evidence>
<dbReference type="SUPFAM" id="SSF51445">
    <property type="entry name" value="(Trans)glycosidases"/>
    <property type="match status" value="1"/>
</dbReference>
<name>A0A6J0BE95_NEOLC</name>
<dbReference type="Gene3D" id="3.20.20.80">
    <property type="entry name" value="Glycosidases"/>
    <property type="match status" value="1"/>
</dbReference>
<dbReference type="PANTHER" id="PTHR10353">
    <property type="entry name" value="GLYCOSYL HYDROLASE"/>
    <property type="match status" value="1"/>
</dbReference>
<dbReference type="PANTHER" id="PTHR10353:SF36">
    <property type="entry name" value="LP05116P"/>
    <property type="match status" value="1"/>
</dbReference>
<proteinExistence type="inferred from homology"/>
<dbReference type="EC" id="3.2.1.46" evidence="2"/>
<comment type="catalytic activity">
    <reaction evidence="1">
        <text>Hydrolysis of terminal, non-reducing beta-D-glucosyl residues with release of beta-D-glucose.</text>
        <dbReference type="EC" id="3.2.1.21"/>
    </reaction>
</comment>
<dbReference type="Proteomes" id="UP000829291">
    <property type="component" value="Chromosome 6"/>
</dbReference>
<evidence type="ECO:0000256" key="12">
    <source>
        <dbReference type="ARBA" id="ARBA00060858"/>
    </source>
</evidence>
<evidence type="ECO:0000256" key="10">
    <source>
        <dbReference type="ARBA" id="ARBA00051666"/>
    </source>
</evidence>
<dbReference type="EC" id="3.2.1.21" evidence="3"/>
<evidence type="ECO:0000313" key="20">
    <source>
        <dbReference type="RefSeq" id="XP_015513209.1"/>
    </source>
</evidence>
<keyword evidence="5" id="KW-0326">Glycosidase</keyword>
<comment type="catalytic activity">
    <reaction evidence="9">
        <text>a beta-D-xylosyl-(1&lt;-&gt;1')-N-acylsphing-4-enine + cholesterol = cholesteryl 3-beta-D-xyloside + an N-acylsphing-4-enine</text>
        <dbReference type="Rhea" id="RHEA:70239"/>
        <dbReference type="ChEBI" id="CHEBI:16113"/>
        <dbReference type="ChEBI" id="CHEBI:52639"/>
        <dbReference type="ChEBI" id="CHEBI:189067"/>
        <dbReference type="ChEBI" id="CHEBI:189068"/>
    </reaction>
    <physiologicalReaction direction="left-to-right" evidence="9">
        <dbReference type="Rhea" id="RHEA:70240"/>
    </physiologicalReaction>
    <physiologicalReaction direction="right-to-left" evidence="9">
        <dbReference type="Rhea" id="RHEA:70241"/>
    </physiologicalReaction>
</comment>
<evidence type="ECO:0000256" key="9">
    <source>
        <dbReference type="ARBA" id="ARBA00051414"/>
    </source>
</evidence>
<comment type="catalytic activity">
    <reaction evidence="7">
        <text>beta-D-galactosyl-(1&lt;-&gt;1)-sphing-4-enine + H2O = sphing-4-enine + D-galactose</text>
        <dbReference type="Rhea" id="RHEA:43908"/>
        <dbReference type="ChEBI" id="CHEBI:4139"/>
        <dbReference type="ChEBI" id="CHEBI:15377"/>
        <dbReference type="ChEBI" id="CHEBI:57756"/>
        <dbReference type="ChEBI" id="CHEBI:57934"/>
    </reaction>
    <physiologicalReaction direction="left-to-right" evidence="7">
        <dbReference type="Rhea" id="RHEA:43909"/>
    </physiologicalReaction>
</comment>
<evidence type="ECO:0000256" key="17">
    <source>
        <dbReference type="PROSITE-ProRule" id="PRU10055"/>
    </source>
</evidence>
<organism evidence="20">
    <name type="scientific">Neodiprion lecontei</name>
    <name type="common">Redheaded pine sawfly</name>
    <dbReference type="NCBI Taxonomy" id="441921"/>
    <lineage>
        <taxon>Eukaryota</taxon>
        <taxon>Metazoa</taxon>
        <taxon>Ecdysozoa</taxon>
        <taxon>Arthropoda</taxon>
        <taxon>Hexapoda</taxon>
        <taxon>Insecta</taxon>
        <taxon>Pterygota</taxon>
        <taxon>Neoptera</taxon>
        <taxon>Endopterygota</taxon>
        <taxon>Hymenoptera</taxon>
        <taxon>Tenthredinoidea</taxon>
        <taxon>Diprionidae</taxon>
        <taxon>Diprioninae</taxon>
        <taxon>Neodiprion</taxon>
    </lineage>
</organism>
<dbReference type="InterPro" id="IPR017853">
    <property type="entry name" value="GH"/>
</dbReference>
<protein>
    <recommendedName>
        <fullName evidence="13">Cytosolic beta-glucosidase</fullName>
        <ecNumber evidence="3">3.2.1.21</ecNumber>
        <ecNumber evidence="2">3.2.1.46</ecNumber>
    </recommendedName>
    <alternativeName>
        <fullName evidence="14">Cytosolic galactosylceramidase</fullName>
    </alternativeName>
    <alternativeName>
        <fullName evidence="16">Cytosolic glucosylceramidase</fullName>
    </alternativeName>
    <alternativeName>
        <fullName evidence="15">Cytosolic glycosylceramidase</fullName>
    </alternativeName>
</protein>
<dbReference type="FunFam" id="3.20.20.80:FF:000011">
    <property type="entry name" value="Cytosolic beta-glucosidase"/>
    <property type="match status" value="1"/>
</dbReference>
<evidence type="ECO:0000256" key="15">
    <source>
        <dbReference type="ARBA" id="ARBA00081896"/>
    </source>
</evidence>
<dbReference type="RefSeq" id="XP_015513209.1">
    <property type="nucleotide sequence ID" value="XM_015657723.2"/>
</dbReference>
<keyword evidence="19" id="KW-1185">Reference proteome</keyword>
<dbReference type="PROSITE" id="PS00572">
    <property type="entry name" value="GLYCOSYL_HYDROL_F1_1"/>
    <property type="match status" value="1"/>
</dbReference>
<evidence type="ECO:0000256" key="16">
    <source>
        <dbReference type="ARBA" id="ARBA00083229"/>
    </source>
</evidence>
<dbReference type="AlphaFoldDB" id="A0A6J0BE95"/>
<comment type="similarity">
    <text evidence="12">Belongs to the glycosyl hydrolase 1 family. Klotho subfamily.</text>
</comment>
<evidence type="ECO:0000256" key="13">
    <source>
        <dbReference type="ARBA" id="ARBA00068094"/>
    </source>
</evidence>
<keyword evidence="18" id="KW-0732">Signal</keyword>
<dbReference type="GO" id="GO:0008422">
    <property type="term" value="F:beta-glucosidase activity"/>
    <property type="evidence" value="ECO:0007669"/>
    <property type="project" value="UniProtKB-EC"/>
</dbReference>
<evidence type="ECO:0000313" key="19">
    <source>
        <dbReference type="Proteomes" id="UP000829291"/>
    </source>
</evidence>
<comment type="catalytic activity">
    <reaction evidence="6">
        <text>a beta-D-galactosyl-(1&lt;-&gt;1')-N-acylsphing-4-enine + H2O = an N-acylsphing-4-enine + D-galactose</text>
        <dbReference type="Rhea" id="RHEA:14297"/>
        <dbReference type="ChEBI" id="CHEBI:4139"/>
        <dbReference type="ChEBI" id="CHEBI:15377"/>
        <dbReference type="ChEBI" id="CHEBI:18390"/>
        <dbReference type="ChEBI" id="CHEBI:52639"/>
        <dbReference type="EC" id="3.2.1.46"/>
    </reaction>
    <physiologicalReaction direction="left-to-right" evidence="6">
        <dbReference type="Rhea" id="RHEA:14298"/>
    </physiologicalReaction>
</comment>
<evidence type="ECO:0000256" key="6">
    <source>
        <dbReference type="ARBA" id="ARBA00033698"/>
    </source>
</evidence>
<sequence length="495" mass="57320">MTSTLCWSLLLYSLLISRIFCHDDDYLTFPEGFRIGAAGASYQIEGGWNASDKGDSVWDNFTHREPWRIVDNSNGDIACDSYHKYKEDVKWLKEIGLDHYRFSLSWSRILPTGYADKVSENGIRYYKNLIDELLRNNIEPLVTLYHWDHPQVIEEQGGWMNDMIVKWFGDYARVVFRELGPKVKIFATINEPNSFCTEGYEDGCKAPGKQLAPTGGYMCGHNVLKAHARAYHIYDREFRKSQNGKIGIVIPCGGQIAKNPGDNASVETSFQFGCGWMAHPIFSKTGDYPEVMKRNIDRNSKNEGYPRSRLPKFSPNWIKYIRGTSDYFGLNHYTTFEVSRRTKKPDDVWGLDSGLEKSVDPSWPRTASAWLRVTPFGFGDILRQIKDEYQNPPVYILENGVSDSGTLNDHQRIGYFYSYLKELITAVKRDGCNVPLYTMWSLLDNFEWNRGYTERFGILHVDFNSSNRTRTPKLSVDWWKNVLRTRKLQPVTEYW</sequence>
<evidence type="ECO:0000256" key="8">
    <source>
        <dbReference type="ARBA" id="ARBA00050809"/>
    </source>
</evidence>
<dbReference type="InterPro" id="IPR018120">
    <property type="entry name" value="Glyco_hydro_1_AS"/>
</dbReference>
<evidence type="ECO:0000256" key="1">
    <source>
        <dbReference type="ARBA" id="ARBA00000448"/>
    </source>
</evidence>
<dbReference type="InParanoid" id="A0A6J0BE95"/>
<dbReference type="Pfam" id="PF00232">
    <property type="entry name" value="Glyco_hydro_1"/>
    <property type="match status" value="1"/>
</dbReference>
<dbReference type="PRINTS" id="PR00131">
    <property type="entry name" value="GLHYDRLASE1"/>
</dbReference>
<dbReference type="GeneID" id="107219484"/>
<dbReference type="FunCoup" id="A0A6J0BE95">
    <property type="interactions" value="2"/>
</dbReference>
<evidence type="ECO:0000256" key="14">
    <source>
        <dbReference type="ARBA" id="ARBA00079026"/>
    </source>
</evidence>
<evidence type="ECO:0000256" key="2">
    <source>
        <dbReference type="ARBA" id="ARBA00012657"/>
    </source>
</evidence>
<feature type="chain" id="PRO_5026919647" description="Cytosolic beta-glucosidase" evidence="18">
    <location>
        <begin position="22"/>
        <end position="495"/>
    </location>
</feature>
<dbReference type="KEGG" id="nlo:107219484"/>
<dbReference type="OrthoDB" id="65569at2759"/>
<evidence type="ECO:0000256" key="7">
    <source>
        <dbReference type="ARBA" id="ARBA00048813"/>
    </source>
</evidence>
<feature type="active site" description="Nucleophile" evidence="17">
    <location>
        <position position="398"/>
    </location>
</feature>
<comment type="catalytic activity">
    <reaction evidence="8">
        <text>beta-D-galactosyl-(1&lt;-&gt;1')-N-octadecanoylsphing-4-enine + H2O = N-octadecanoylsphing-4-enine + D-galactose</text>
        <dbReference type="Rhea" id="RHEA:59292"/>
        <dbReference type="ChEBI" id="CHEBI:4139"/>
        <dbReference type="ChEBI" id="CHEBI:15377"/>
        <dbReference type="ChEBI" id="CHEBI:72961"/>
        <dbReference type="ChEBI" id="CHEBI:84720"/>
    </reaction>
    <physiologicalReaction direction="left-to-right" evidence="8">
        <dbReference type="Rhea" id="RHEA:59293"/>
    </physiologicalReaction>
</comment>
<evidence type="ECO:0000256" key="4">
    <source>
        <dbReference type="ARBA" id="ARBA00022801"/>
    </source>
</evidence>
<evidence type="ECO:0000256" key="3">
    <source>
        <dbReference type="ARBA" id="ARBA00012744"/>
    </source>
</evidence>
<keyword evidence="4" id="KW-0378">Hydrolase</keyword>
<dbReference type="GO" id="GO:0016052">
    <property type="term" value="P:carbohydrate catabolic process"/>
    <property type="evidence" value="ECO:0007669"/>
    <property type="project" value="UniProtKB-ARBA"/>
</dbReference>
<evidence type="ECO:0000256" key="11">
    <source>
        <dbReference type="ARBA" id="ARBA00052085"/>
    </source>
</evidence>
<dbReference type="InterPro" id="IPR001360">
    <property type="entry name" value="Glyco_hydro_1"/>
</dbReference>
<evidence type="ECO:0000256" key="18">
    <source>
        <dbReference type="SAM" id="SignalP"/>
    </source>
</evidence>
<gene>
    <name evidence="20" type="primary">LOC107219484</name>
</gene>
<accession>A0A6J0BE95</accession>